<keyword evidence="2" id="KW-1185">Reference proteome</keyword>
<dbReference type="STRING" id="471704.A0A151IX52"/>
<reference evidence="1 2" key="1">
    <citation type="submission" date="2015-09" db="EMBL/GenBank/DDBJ databases">
        <title>Trachymyrmex cornetzi WGS genome.</title>
        <authorList>
            <person name="Nygaard S."/>
            <person name="Hu H."/>
            <person name="Boomsma J."/>
            <person name="Zhang G."/>
        </authorList>
    </citation>
    <scope>NUCLEOTIDE SEQUENCE [LARGE SCALE GENOMIC DNA]</scope>
    <source>
        <strain evidence="1">Tcor2-1</strain>
        <tissue evidence="1">Whole body</tissue>
    </source>
</reference>
<dbReference type="SUPFAM" id="SSF56672">
    <property type="entry name" value="DNA/RNA polymerases"/>
    <property type="match status" value="1"/>
</dbReference>
<accession>A0A151IX52</accession>
<gene>
    <name evidence="1" type="ORF">ALC57_15442</name>
</gene>
<dbReference type="EMBL" id="KQ980833">
    <property type="protein sequence ID" value="KYN12394.1"/>
    <property type="molecule type" value="Genomic_DNA"/>
</dbReference>
<dbReference type="GO" id="GO:0071897">
    <property type="term" value="P:DNA biosynthetic process"/>
    <property type="evidence" value="ECO:0007669"/>
    <property type="project" value="UniProtKB-ARBA"/>
</dbReference>
<protein>
    <recommendedName>
        <fullName evidence="3">Reverse transcriptase domain-containing protein</fullName>
    </recommendedName>
</protein>
<proteinExistence type="predicted"/>
<evidence type="ECO:0008006" key="3">
    <source>
        <dbReference type="Google" id="ProtNLM"/>
    </source>
</evidence>
<evidence type="ECO:0000313" key="1">
    <source>
        <dbReference type="EMBL" id="KYN12394.1"/>
    </source>
</evidence>
<evidence type="ECO:0000313" key="2">
    <source>
        <dbReference type="Proteomes" id="UP000078492"/>
    </source>
</evidence>
<feature type="non-terminal residue" evidence="1">
    <location>
        <position position="1"/>
    </location>
</feature>
<sequence length="145" mass="16527">GHLALFIDKWRELTSDAVILQAVEGFKIPFTSLPPPRPLLREPAFSAADSAYCDEIVRLLQKGALTKVAPFEDQFLSSFFLIKKSSGGMRFILNLSDLNLYITPPHFKLEDWRTVIRFMLPNFKMASVDVEDAYMLVPSTSRMDR</sequence>
<dbReference type="InterPro" id="IPR043502">
    <property type="entry name" value="DNA/RNA_pol_sf"/>
</dbReference>
<dbReference type="AlphaFoldDB" id="A0A151IX52"/>
<organism evidence="1 2">
    <name type="scientific">Trachymyrmex cornetzi</name>
    <dbReference type="NCBI Taxonomy" id="471704"/>
    <lineage>
        <taxon>Eukaryota</taxon>
        <taxon>Metazoa</taxon>
        <taxon>Ecdysozoa</taxon>
        <taxon>Arthropoda</taxon>
        <taxon>Hexapoda</taxon>
        <taxon>Insecta</taxon>
        <taxon>Pterygota</taxon>
        <taxon>Neoptera</taxon>
        <taxon>Endopterygota</taxon>
        <taxon>Hymenoptera</taxon>
        <taxon>Apocrita</taxon>
        <taxon>Aculeata</taxon>
        <taxon>Formicoidea</taxon>
        <taxon>Formicidae</taxon>
        <taxon>Myrmicinae</taxon>
        <taxon>Trachymyrmex</taxon>
    </lineage>
</organism>
<name>A0A151IX52_9HYME</name>
<dbReference type="Proteomes" id="UP000078492">
    <property type="component" value="Unassembled WGS sequence"/>
</dbReference>